<gene>
    <name evidence="4" type="ORF">UCDDA912_g09818</name>
</gene>
<dbReference type="GO" id="GO:0019752">
    <property type="term" value="P:carboxylic acid metabolic process"/>
    <property type="evidence" value="ECO:0007669"/>
    <property type="project" value="InterPro"/>
</dbReference>
<comment type="caution">
    <text evidence="4">The sequence shown here is derived from an EMBL/GenBank/DDBJ whole genome shotgun (WGS) entry which is preliminary data.</text>
</comment>
<dbReference type="Proteomes" id="UP000034680">
    <property type="component" value="Unassembled WGS sequence"/>
</dbReference>
<keyword evidence="3" id="KW-0456">Lyase</keyword>
<reference evidence="4 5" key="2">
    <citation type="submission" date="2015-05" db="EMBL/GenBank/DDBJ databases">
        <authorList>
            <person name="Morales-Cruz A."/>
            <person name="Amrine K.C."/>
            <person name="Cantu D."/>
        </authorList>
    </citation>
    <scope>NUCLEOTIDE SEQUENCE [LARGE SCALE GENOMIC DNA]</scope>
    <source>
        <strain evidence="4">DA912</strain>
    </source>
</reference>
<organism evidence="4 5">
    <name type="scientific">Diaporthe ampelina</name>
    <dbReference type="NCBI Taxonomy" id="1214573"/>
    <lineage>
        <taxon>Eukaryota</taxon>
        <taxon>Fungi</taxon>
        <taxon>Dikarya</taxon>
        <taxon>Ascomycota</taxon>
        <taxon>Pezizomycotina</taxon>
        <taxon>Sordariomycetes</taxon>
        <taxon>Sordariomycetidae</taxon>
        <taxon>Diaporthales</taxon>
        <taxon>Diaporthaceae</taxon>
        <taxon>Diaporthe</taxon>
    </lineage>
</organism>
<dbReference type="GO" id="GO:0016830">
    <property type="term" value="F:carbon-carbon lyase activity"/>
    <property type="evidence" value="ECO:0007669"/>
    <property type="project" value="InterPro"/>
</dbReference>
<accession>A0A0G2HPV6</accession>
<dbReference type="InterPro" id="IPR015421">
    <property type="entry name" value="PyrdxlP-dep_Trfase_major"/>
</dbReference>
<dbReference type="InterPro" id="IPR002129">
    <property type="entry name" value="PyrdxlP-dep_de-COase"/>
</dbReference>
<keyword evidence="5" id="KW-1185">Reference proteome</keyword>
<dbReference type="OrthoDB" id="2161780at2759"/>
<evidence type="ECO:0000313" key="5">
    <source>
        <dbReference type="Proteomes" id="UP000034680"/>
    </source>
</evidence>
<dbReference type="PANTHER" id="PTHR42735">
    <property type="match status" value="1"/>
</dbReference>
<dbReference type="AlphaFoldDB" id="A0A0G2HPV6"/>
<keyword evidence="2" id="KW-0663">Pyridoxal phosphate</keyword>
<evidence type="ECO:0000256" key="2">
    <source>
        <dbReference type="ARBA" id="ARBA00022898"/>
    </source>
</evidence>
<sequence length="965" mass="105932">MTTFNLGGATLQSGINVPGFGKASGSSGLNIPKLGSISSNVGVDLSKGVNGLTGDIKLTKDKGNVFRSGATGSAAVNDVSHQAVCSYFIGPQAENMKYFRKNMDEILNQLEQSRVNYFPEDGAFITEQIQNSAEFQDRTTAVAKAIQKTGELLGKHSIPFWSPRYQAHMSNLESMWAARNLKFYPLSLRMAFDGPLANVGKTFTVVNAQNKEDLMLKMPTWDLLNLKVETILDLPDRLNRDYGISSKYLENVLDNYGIQSIGKDEIEKHFGIEKPAQYMLSSTRHYSWPKGAAIAGIGSQNVVSIAVDHGARLDLSKLEEQLGLSLKEKQPVYAVVAIIGSTEEGAVDRLGEILNMRRRFQARGLSFVVHADAAWGGYFASMLPKDYTPGSKFSGPLPAGLGPAEGFVPDSGLRPDTQEDLWWLRFADSITVDPHKAGYIPYPAGGLCYRDGRMRCIGLNPDGYGALLGEVTFTCSRLSAQWAAMSDDSMPFTVVPFNMLPSELEDGATKESIEAERQWIRDNILSASNLEIVSNTSTSPGGDDALTLLRKLGSDLNINAFACNFKYSNGDLNTDVLEANYFMQRIVESLSVDSPGDDPTKIPLYLTSTEFSTDLYGECAAKFKERLGLKDGNQDLFVLRNVVMSPFPTEKDFIAELAGIFKKVALEAVSVSRGRNEETKGIHSFLIQGENPVYLLHKPSFHVANHRRQTVLEVELPKAAQEWYSTLRSQYPGEIFTFKTVKDVDLTEAIKNGGDLTGFITSGSSHGAPMLPNFTLNITKPIIDRHLNGLYLASSYPTGRMPFYLYGSSTEHHIDHALLTSPNIQLSAGDIKLGLSDSSGLPSDGSRPLVLMLDNVREEQMQPFPSKNSVLASLPDFFFQPGKEFEVSIWEDPTPSENDAESILSAWEALGRDGNENGLVGRGTIVLGESVFVDAESLNFDPYKKVDDVGAWTEEFAKIGRELQK</sequence>
<dbReference type="Pfam" id="PF00282">
    <property type="entry name" value="Pyridoxal_deC"/>
    <property type="match status" value="1"/>
</dbReference>
<dbReference type="InterPro" id="IPR050477">
    <property type="entry name" value="GrpII_AminoAcid_Decarb"/>
</dbReference>
<protein>
    <submittedName>
        <fullName evidence="4">Putative pyridoxal-dependent decarboxylase domain protein</fullName>
    </submittedName>
</protein>
<dbReference type="PANTHER" id="PTHR42735:SF4">
    <property type="entry name" value="PYRIDOXAL PHOSPHATE-DEPENDENT DECARBOXYLASE FAMILY PROTEIN"/>
    <property type="match status" value="1"/>
</dbReference>
<reference evidence="4 5" key="1">
    <citation type="submission" date="2015-05" db="EMBL/GenBank/DDBJ databases">
        <title>Distinctive expansion of gene families associated with plant cell wall degradation and secondary metabolism in the genomes of grapevine trunk pathogens.</title>
        <authorList>
            <person name="Lawrence D.P."/>
            <person name="Travadon R."/>
            <person name="Rolshausen P.E."/>
            <person name="Baumgartner K."/>
        </authorList>
    </citation>
    <scope>NUCLEOTIDE SEQUENCE [LARGE SCALE GENOMIC DNA]</scope>
    <source>
        <strain evidence="4">DA912</strain>
    </source>
</reference>
<dbReference type="EMBL" id="LCUC01000512">
    <property type="protein sequence ID" value="KKY30245.1"/>
    <property type="molecule type" value="Genomic_DNA"/>
</dbReference>
<comment type="cofactor">
    <cofactor evidence="1">
        <name>pyridoxal 5'-phosphate</name>
        <dbReference type="ChEBI" id="CHEBI:597326"/>
    </cofactor>
</comment>
<dbReference type="STRING" id="1214573.A0A0G2HPV6"/>
<evidence type="ECO:0000256" key="1">
    <source>
        <dbReference type="ARBA" id="ARBA00001933"/>
    </source>
</evidence>
<dbReference type="Gene3D" id="3.40.640.10">
    <property type="entry name" value="Type I PLP-dependent aspartate aminotransferase-like (Major domain)"/>
    <property type="match status" value="1"/>
</dbReference>
<evidence type="ECO:0000313" key="4">
    <source>
        <dbReference type="EMBL" id="KKY30245.1"/>
    </source>
</evidence>
<dbReference type="SUPFAM" id="SSF53383">
    <property type="entry name" value="PLP-dependent transferases"/>
    <property type="match status" value="1"/>
</dbReference>
<dbReference type="GO" id="GO:0030170">
    <property type="term" value="F:pyridoxal phosphate binding"/>
    <property type="evidence" value="ECO:0007669"/>
    <property type="project" value="InterPro"/>
</dbReference>
<dbReference type="InterPro" id="IPR015424">
    <property type="entry name" value="PyrdxlP-dep_Trfase"/>
</dbReference>
<proteinExistence type="predicted"/>
<name>A0A0G2HPV6_9PEZI</name>
<evidence type="ECO:0000256" key="3">
    <source>
        <dbReference type="ARBA" id="ARBA00023239"/>
    </source>
</evidence>